<evidence type="ECO:0000256" key="1">
    <source>
        <dbReference type="SAM" id="SignalP"/>
    </source>
</evidence>
<dbReference type="EMBL" id="NESQ01000232">
    <property type="protein sequence ID" value="PUU75424.1"/>
    <property type="molecule type" value="Genomic_DNA"/>
</dbReference>
<keyword evidence="3" id="KW-1185">Reference proteome</keyword>
<feature type="chain" id="PRO_5015706980" description="RNase H type-1 domain-containing protein" evidence="1">
    <location>
        <begin position="16"/>
        <end position="351"/>
    </location>
</feature>
<sequence length="351" mass="41539">MLMLFLIGVPGRVMAVLDGVYQQSCTLWLASIWYCPLIALVDNQGVLKNLRKGRGMCGECEQRVRGWGKELLDKGWVIEWIWVPGHVGIRYNEEVDSLAKEGVFMEEEREIGELVTWEKWRQRRKENEWRMWKEYWIREKTGKAYFGSGSSGEKGHEGRRRESLFLFWMRSGHGKMRGTRYGNRSRQCECGGWEDRDHVLLYCLNWVDERMEMEKVWEEEGGKIEDWLDMEWVLFSEEGSKSVKEFGEKGWMELRMKERCDWRNMDLNEEEDGVLWRNVFGESRVLERREKDKKMKNALRMRIARKKMKEKKGKGRVVALITSATTLGVSFRNENRKVLGVLGGNVEKRRG</sequence>
<keyword evidence="1" id="KW-0732">Signal</keyword>
<feature type="signal peptide" evidence="1">
    <location>
        <begin position="1"/>
        <end position="15"/>
    </location>
</feature>
<evidence type="ECO:0000313" key="2">
    <source>
        <dbReference type="EMBL" id="PUU75424.1"/>
    </source>
</evidence>
<dbReference type="SUPFAM" id="SSF53098">
    <property type="entry name" value="Ribonuclease H-like"/>
    <property type="match status" value="1"/>
</dbReference>
<evidence type="ECO:0008006" key="4">
    <source>
        <dbReference type="Google" id="ProtNLM"/>
    </source>
</evidence>
<proteinExistence type="predicted"/>
<dbReference type="STRING" id="42251.A0A2T6ZJ29"/>
<dbReference type="AlphaFoldDB" id="A0A2T6ZJ29"/>
<organism evidence="2 3">
    <name type="scientific">Tuber borchii</name>
    <name type="common">White truffle</name>
    <dbReference type="NCBI Taxonomy" id="42251"/>
    <lineage>
        <taxon>Eukaryota</taxon>
        <taxon>Fungi</taxon>
        <taxon>Dikarya</taxon>
        <taxon>Ascomycota</taxon>
        <taxon>Pezizomycotina</taxon>
        <taxon>Pezizomycetes</taxon>
        <taxon>Pezizales</taxon>
        <taxon>Tuberaceae</taxon>
        <taxon>Tuber</taxon>
    </lineage>
</organism>
<dbReference type="Proteomes" id="UP000244722">
    <property type="component" value="Unassembled WGS sequence"/>
</dbReference>
<dbReference type="OrthoDB" id="3261222at2759"/>
<dbReference type="InterPro" id="IPR036397">
    <property type="entry name" value="RNaseH_sf"/>
</dbReference>
<comment type="caution">
    <text evidence="2">The sequence shown here is derived from an EMBL/GenBank/DDBJ whole genome shotgun (WGS) entry which is preliminary data.</text>
</comment>
<reference evidence="2 3" key="1">
    <citation type="submission" date="2017-04" db="EMBL/GenBank/DDBJ databases">
        <title>Draft genome sequence of Tuber borchii Vittad., a whitish edible truffle.</title>
        <authorList>
            <consortium name="DOE Joint Genome Institute"/>
            <person name="Murat C."/>
            <person name="Kuo A."/>
            <person name="Barry K.W."/>
            <person name="Clum A."/>
            <person name="Dockter R.B."/>
            <person name="Fauchery L."/>
            <person name="Iotti M."/>
            <person name="Kohler A."/>
            <person name="Labutti K."/>
            <person name="Lindquist E.A."/>
            <person name="Lipzen A."/>
            <person name="Ohm R.A."/>
            <person name="Wang M."/>
            <person name="Grigoriev I.V."/>
            <person name="Zambonelli A."/>
            <person name="Martin F.M."/>
        </authorList>
    </citation>
    <scope>NUCLEOTIDE SEQUENCE [LARGE SCALE GENOMIC DNA]</scope>
    <source>
        <strain evidence="2 3">Tbo3840</strain>
    </source>
</reference>
<dbReference type="GO" id="GO:0003676">
    <property type="term" value="F:nucleic acid binding"/>
    <property type="evidence" value="ECO:0007669"/>
    <property type="project" value="InterPro"/>
</dbReference>
<accession>A0A2T6ZJ29</accession>
<evidence type="ECO:0000313" key="3">
    <source>
        <dbReference type="Proteomes" id="UP000244722"/>
    </source>
</evidence>
<gene>
    <name evidence="2" type="ORF">B9Z19DRAFT_1067418</name>
</gene>
<dbReference type="Gene3D" id="3.30.420.10">
    <property type="entry name" value="Ribonuclease H-like superfamily/Ribonuclease H"/>
    <property type="match status" value="1"/>
</dbReference>
<protein>
    <recommendedName>
        <fullName evidence="4">RNase H type-1 domain-containing protein</fullName>
    </recommendedName>
</protein>
<dbReference type="InterPro" id="IPR012337">
    <property type="entry name" value="RNaseH-like_sf"/>
</dbReference>
<name>A0A2T6ZJ29_TUBBO</name>